<dbReference type="EC" id="4.1.2.13" evidence="6"/>
<keyword evidence="4 6" id="KW-0324">Glycolysis</keyword>
<keyword evidence="8" id="KW-1185">Reference proteome</keyword>
<dbReference type="Proteomes" id="UP000676194">
    <property type="component" value="Chromosome"/>
</dbReference>
<evidence type="ECO:0000256" key="1">
    <source>
        <dbReference type="ARBA" id="ARBA00000441"/>
    </source>
</evidence>
<name>A0A8E6BAC3_9BACT</name>
<reference evidence="7" key="1">
    <citation type="submission" date="2021-05" db="EMBL/GenBank/DDBJ databases">
        <title>Complete genome sequence of the cellulolytic planctomycete Telmatocola sphagniphila SP2T and characterization of the first cellulase from planctomycetes.</title>
        <authorList>
            <person name="Rakitin A.L."/>
            <person name="Beletsky A.V."/>
            <person name="Naumoff D.G."/>
            <person name="Kulichevskaya I.S."/>
            <person name="Mardanov A.V."/>
            <person name="Ravin N.V."/>
            <person name="Dedysh S.N."/>
        </authorList>
    </citation>
    <scope>NUCLEOTIDE SEQUENCE</scope>
    <source>
        <strain evidence="7">SP2T</strain>
    </source>
</reference>
<proteinExistence type="inferred from homology"/>
<evidence type="ECO:0000256" key="4">
    <source>
        <dbReference type="ARBA" id="ARBA00023152"/>
    </source>
</evidence>
<evidence type="ECO:0000256" key="3">
    <source>
        <dbReference type="ARBA" id="ARBA00010387"/>
    </source>
</evidence>
<dbReference type="SUPFAM" id="SSF51569">
    <property type="entry name" value="Aldolase"/>
    <property type="match status" value="1"/>
</dbReference>
<dbReference type="PROSITE" id="PS00158">
    <property type="entry name" value="ALDOLASE_CLASS_I"/>
    <property type="match status" value="1"/>
</dbReference>
<gene>
    <name evidence="7" type="ORF">KIH39_09235</name>
</gene>
<comment type="catalytic activity">
    <reaction evidence="1 6">
        <text>beta-D-fructose 1,6-bisphosphate = D-glyceraldehyde 3-phosphate + dihydroxyacetone phosphate</text>
        <dbReference type="Rhea" id="RHEA:14729"/>
        <dbReference type="ChEBI" id="CHEBI:32966"/>
        <dbReference type="ChEBI" id="CHEBI:57642"/>
        <dbReference type="ChEBI" id="CHEBI:59776"/>
        <dbReference type="EC" id="4.1.2.13"/>
    </reaction>
</comment>
<comment type="similarity">
    <text evidence="3 6">Belongs to the class I fructose-bisphosphate aldolase family.</text>
</comment>
<dbReference type="Gene3D" id="3.20.20.70">
    <property type="entry name" value="Aldolase class I"/>
    <property type="match status" value="1"/>
</dbReference>
<dbReference type="InterPro" id="IPR000741">
    <property type="entry name" value="FBA_I"/>
</dbReference>
<dbReference type="RefSeq" id="WP_213499044.1">
    <property type="nucleotide sequence ID" value="NZ_CP074694.1"/>
</dbReference>
<dbReference type="GO" id="GO:0006096">
    <property type="term" value="P:glycolytic process"/>
    <property type="evidence" value="ECO:0007669"/>
    <property type="project" value="UniProtKB-UniPathway"/>
</dbReference>
<dbReference type="AlphaFoldDB" id="A0A8E6BAC3"/>
<accession>A0A8E6BAC3</accession>
<dbReference type="NCBIfam" id="NF033379">
    <property type="entry name" value="FrucBisAld_I"/>
    <property type="match status" value="1"/>
</dbReference>
<dbReference type="InterPro" id="IPR013785">
    <property type="entry name" value="Aldolase_TIM"/>
</dbReference>
<dbReference type="GO" id="GO:0004332">
    <property type="term" value="F:fructose-bisphosphate aldolase activity"/>
    <property type="evidence" value="ECO:0007669"/>
    <property type="project" value="UniProtKB-EC"/>
</dbReference>
<organism evidence="7 8">
    <name type="scientific">Telmatocola sphagniphila</name>
    <dbReference type="NCBI Taxonomy" id="1123043"/>
    <lineage>
        <taxon>Bacteria</taxon>
        <taxon>Pseudomonadati</taxon>
        <taxon>Planctomycetota</taxon>
        <taxon>Planctomycetia</taxon>
        <taxon>Gemmatales</taxon>
        <taxon>Gemmataceae</taxon>
    </lineage>
</organism>
<protein>
    <recommendedName>
        <fullName evidence="6">Fructose-bisphosphate aldolase</fullName>
        <ecNumber evidence="6">4.1.2.13</ecNumber>
    </recommendedName>
</protein>
<dbReference type="Pfam" id="PF00274">
    <property type="entry name" value="Glycolytic"/>
    <property type="match status" value="1"/>
</dbReference>
<evidence type="ECO:0000256" key="5">
    <source>
        <dbReference type="ARBA" id="ARBA00023239"/>
    </source>
</evidence>
<dbReference type="EMBL" id="CP074694">
    <property type="protein sequence ID" value="QVL34071.1"/>
    <property type="molecule type" value="Genomic_DNA"/>
</dbReference>
<keyword evidence="5 6" id="KW-0456">Lyase</keyword>
<dbReference type="PANTHER" id="PTHR11627">
    <property type="entry name" value="FRUCTOSE-BISPHOSPHATE ALDOLASE"/>
    <property type="match status" value="1"/>
</dbReference>
<evidence type="ECO:0000313" key="8">
    <source>
        <dbReference type="Proteomes" id="UP000676194"/>
    </source>
</evidence>
<evidence type="ECO:0000313" key="7">
    <source>
        <dbReference type="EMBL" id="QVL34071.1"/>
    </source>
</evidence>
<dbReference type="FunFam" id="3.20.20.70:FF:000140">
    <property type="entry name" value="Fructose-bisphosphate aldolase"/>
    <property type="match status" value="1"/>
</dbReference>
<evidence type="ECO:0000256" key="2">
    <source>
        <dbReference type="ARBA" id="ARBA00004714"/>
    </source>
</evidence>
<dbReference type="UniPathway" id="UPA00109">
    <property type="reaction ID" value="UER00183"/>
</dbReference>
<dbReference type="KEGG" id="tsph:KIH39_09235"/>
<evidence type="ECO:0000256" key="6">
    <source>
        <dbReference type="RuleBase" id="RU003994"/>
    </source>
</evidence>
<sequence length="344" mass="37980">MNTQLLRETTQELLADHKGLLAMDESTETCNKRFAKIGIAQTEEARRAYRELIITTPGLNESISGVILYDETIRQKQKDGTPFLKVLSNAKILTGIKVDTGVKDLAGHPEEKITEGLDGLRGRLAEYFEMGARFAKWRAVIAIGERIPSRGCIEANAQALARYAALCQEIGLVPIVEPEVLMEGEHTLERCGELSEKVLRMIFEALYGQRVMLEGILLKPNMILPGTSSYKQVTVEEVANATLRCLLRTVPAAVPGIAFLSGGQSAELASARLNALNLKFQSRLPWVLTFSFARAIQQPALEIWHGTSENVSEAQKALYHRATCNRAARRGEYTALLETPSLNS</sequence>
<comment type="pathway">
    <text evidence="2">Carbohydrate degradation; glycolysis; D-glyceraldehyde 3-phosphate and glycerone phosphate from D-glucose: step 4/4.</text>
</comment>
<dbReference type="InterPro" id="IPR029768">
    <property type="entry name" value="Aldolase_I_AS"/>
</dbReference>